<accession>A0AAP2F0I4</accession>
<protein>
    <submittedName>
        <fullName evidence="1">Uncharacterized protein</fullName>
    </submittedName>
</protein>
<evidence type="ECO:0000313" key="1">
    <source>
        <dbReference type="EMBL" id="MBL5933360.1"/>
    </source>
</evidence>
<reference evidence="1" key="1">
    <citation type="submission" date="2020-12" db="EMBL/GenBank/DDBJ databases">
        <title>Draft genome sequence of Enterobacter spp., Lelliottia spp. and Serratia spp. isolated from drinking water reservoirs and lakes.</title>
        <authorList>
            <person name="Reitter C."/>
            <person name="Neuhaus K."/>
            <person name="Huegler M."/>
        </authorList>
    </citation>
    <scope>NUCLEOTIDE SEQUENCE</scope>
    <source>
        <strain evidence="1">TZW15</strain>
    </source>
</reference>
<organism evidence="1 2">
    <name type="scientific">Lelliottia amnigena</name>
    <name type="common">Enterobacter amnigenus</name>
    <dbReference type="NCBI Taxonomy" id="61646"/>
    <lineage>
        <taxon>Bacteria</taxon>
        <taxon>Pseudomonadati</taxon>
        <taxon>Pseudomonadota</taxon>
        <taxon>Gammaproteobacteria</taxon>
        <taxon>Enterobacterales</taxon>
        <taxon>Enterobacteriaceae</taxon>
        <taxon>Lelliottia</taxon>
    </lineage>
</organism>
<evidence type="ECO:0000313" key="2">
    <source>
        <dbReference type="Proteomes" id="UP000653275"/>
    </source>
</evidence>
<name>A0AAP2F0I4_LELAM</name>
<dbReference type="EMBL" id="JAENMS010000001">
    <property type="protein sequence ID" value="MBL5933360.1"/>
    <property type="molecule type" value="Genomic_DNA"/>
</dbReference>
<comment type="caution">
    <text evidence="1">The sequence shown here is derived from an EMBL/GenBank/DDBJ whole genome shotgun (WGS) entry which is preliminary data.</text>
</comment>
<sequence length="103" mass="11258">MVSRPFILSAFKPIFVVFTDYRPEPRAVLATPVCGAKIEAELACANGLSVMSYSTLSKELYFRLSPLQALMLRAPGTARADPPDSVLKPPCRLGGCKDGYFFL</sequence>
<dbReference type="Proteomes" id="UP000653275">
    <property type="component" value="Unassembled WGS sequence"/>
</dbReference>
<dbReference type="AlphaFoldDB" id="A0AAP2F0I4"/>
<gene>
    <name evidence="1" type="ORF">I7V27_02620</name>
</gene>
<proteinExistence type="predicted"/>
<dbReference type="RefSeq" id="WP_202665280.1">
    <property type="nucleotide sequence ID" value="NZ_JAENMR010000001.1"/>
</dbReference>